<reference evidence="2" key="1">
    <citation type="journal article" date="2022" name="Plant J.">
        <title>Strategies of tolerance reflected in two North American maple genomes.</title>
        <authorList>
            <person name="McEvoy S.L."/>
            <person name="Sezen U.U."/>
            <person name="Trouern-Trend A."/>
            <person name="McMahon S.M."/>
            <person name="Schaberg P.G."/>
            <person name="Yang J."/>
            <person name="Wegrzyn J.L."/>
            <person name="Swenson N.G."/>
        </authorList>
    </citation>
    <scope>NUCLEOTIDE SEQUENCE</scope>
    <source>
        <strain evidence="2">91603</strain>
    </source>
</reference>
<dbReference type="InterPro" id="IPR007590">
    <property type="entry name" value="Saf4/Yju2"/>
</dbReference>
<gene>
    <name evidence="2" type="ORF">LWI28_012339</name>
</gene>
<dbReference type="Pfam" id="PF04502">
    <property type="entry name" value="Saf4_Yju2"/>
    <property type="match status" value="1"/>
</dbReference>
<feature type="region of interest" description="Disordered" evidence="1">
    <location>
        <begin position="163"/>
        <end position="184"/>
    </location>
</feature>
<dbReference type="PANTHER" id="PTHR12111:SF1">
    <property type="entry name" value="SPLICING FACTOR YJU2"/>
    <property type="match status" value="1"/>
</dbReference>
<reference evidence="2" key="2">
    <citation type="submission" date="2023-02" db="EMBL/GenBank/DDBJ databases">
        <authorList>
            <person name="Swenson N.G."/>
            <person name="Wegrzyn J.L."/>
            <person name="Mcevoy S.L."/>
        </authorList>
    </citation>
    <scope>NUCLEOTIDE SEQUENCE</scope>
    <source>
        <strain evidence="2">91603</strain>
        <tissue evidence="2">Leaf</tissue>
    </source>
</reference>
<keyword evidence="3" id="KW-1185">Reference proteome</keyword>
<dbReference type="GO" id="GO:0071006">
    <property type="term" value="C:U2-type catalytic step 1 spliceosome"/>
    <property type="evidence" value="ECO:0007669"/>
    <property type="project" value="TreeGrafter"/>
</dbReference>
<evidence type="ECO:0000313" key="2">
    <source>
        <dbReference type="EMBL" id="KAI9185957.1"/>
    </source>
</evidence>
<evidence type="ECO:0000256" key="1">
    <source>
        <dbReference type="SAM" id="MobiDB-lite"/>
    </source>
</evidence>
<feature type="compositionally biased region" description="Basic and acidic residues" evidence="1">
    <location>
        <begin position="164"/>
        <end position="175"/>
    </location>
</feature>
<sequence>MEIAVVVAGFNLKSSPSLGLTRCRRRRWVHLDVVRRLIMGERKVLNKYYRPDFDSSSKLPRIRRGGSNNRQIQTKARMMLSMTVRCNCCGNFIYKGTKFNCRKEDVVGGDYLGCIKVFRLYFRCSNCSAELVIKTDPQNSDYVMESGATRNFEPWRAAAAAEVGEERGGAGHEEGPGELEGDGC</sequence>
<dbReference type="Proteomes" id="UP001064489">
    <property type="component" value="Chromosome 3"/>
</dbReference>
<dbReference type="AlphaFoldDB" id="A0AAD5NXV2"/>
<proteinExistence type="predicted"/>
<dbReference type="GO" id="GO:0000398">
    <property type="term" value="P:mRNA splicing, via spliceosome"/>
    <property type="evidence" value="ECO:0007669"/>
    <property type="project" value="InterPro"/>
</dbReference>
<accession>A0AAD5NXV2</accession>
<dbReference type="PANTHER" id="PTHR12111">
    <property type="entry name" value="SPLICING FACTOR YJU2"/>
    <property type="match status" value="1"/>
</dbReference>
<comment type="caution">
    <text evidence="2">The sequence shown here is derived from an EMBL/GenBank/DDBJ whole genome shotgun (WGS) entry which is preliminary data.</text>
</comment>
<protein>
    <submittedName>
        <fullName evidence="2">Uncharacterized protein</fullName>
    </submittedName>
</protein>
<name>A0AAD5NXV2_ACENE</name>
<dbReference type="EMBL" id="JAJSOW010000100">
    <property type="protein sequence ID" value="KAI9185957.1"/>
    <property type="molecule type" value="Genomic_DNA"/>
</dbReference>
<evidence type="ECO:0000313" key="3">
    <source>
        <dbReference type="Proteomes" id="UP001064489"/>
    </source>
</evidence>
<organism evidence="2 3">
    <name type="scientific">Acer negundo</name>
    <name type="common">Box elder</name>
    <dbReference type="NCBI Taxonomy" id="4023"/>
    <lineage>
        <taxon>Eukaryota</taxon>
        <taxon>Viridiplantae</taxon>
        <taxon>Streptophyta</taxon>
        <taxon>Embryophyta</taxon>
        <taxon>Tracheophyta</taxon>
        <taxon>Spermatophyta</taxon>
        <taxon>Magnoliopsida</taxon>
        <taxon>eudicotyledons</taxon>
        <taxon>Gunneridae</taxon>
        <taxon>Pentapetalae</taxon>
        <taxon>rosids</taxon>
        <taxon>malvids</taxon>
        <taxon>Sapindales</taxon>
        <taxon>Sapindaceae</taxon>
        <taxon>Hippocastanoideae</taxon>
        <taxon>Acereae</taxon>
        <taxon>Acer</taxon>
    </lineage>
</organism>